<proteinExistence type="predicted"/>
<keyword evidence="1" id="KW-0805">Transcription regulation</keyword>
<dbReference type="SUPFAM" id="SSF48008">
    <property type="entry name" value="GntR ligand-binding domain-like"/>
    <property type="match status" value="1"/>
</dbReference>
<dbReference type="EMBL" id="AQQY01000007">
    <property type="protein sequence ID" value="KCV81627.1"/>
    <property type="molecule type" value="Genomic_DNA"/>
</dbReference>
<evidence type="ECO:0000313" key="6">
    <source>
        <dbReference type="Proteomes" id="UP000024836"/>
    </source>
</evidence>
<name>A0A058ZKB3_9RHOB</name>
<dbReference type="InterPro" id="IPR011711">
    <property type="entry name" value="GntR_C"/>
</dbReference>
<accession>A0A058ZKB3</accession>
<keyword evidence="2" id="KW-0238">DNA-binding</keyword>
<dbReference type="AlphaFoldDB" id="A0A058ZKB3"/>
<dbReference type="InterPro" id="IPR008920">
    <property type="entry name" value="TF_FadR/GntR_C"/>
</dbReference>
<organism evidence="5 6">
    <name type="scientific">Actibacterium atlanticum</name>
    <dbReference type="NCBI Taxonomy" id="1461693"/>
    <lineage>
        <taxon>Bacteria</taxon>
        <taxon>Pseudomonadati</taxon>
        <taxon>Pseudomonadota</taxon>
        <taxon>Alphaproteobacteria</taxon>
        <taxon>Rhodobacterales</taxon>
        <taxon>Roseobacteraceae</taxon>
        <taxon>Actibacterium</taxon>
    </lineage>
</organism>
<evidence type="ECO:0000256" key="2">
    <source>
        <dbReference type="ARBA" id="ARBA00023125"/>
    </source>
</evidence>
<evidence type="ECO:0000313" key="5">
    <source>
        <dbReference type="EMBL" id="KCV81627.1"/>
    </source>
</evidence>
<comment type="caution">
    <text evidence="5">The sequence shown here is derived from an EMBL/GenBank/DDBJ whole genome shotgun (WGS) entry which is preliminary data.</text>
</comment>
<dbReference type="Proteomes" id="UP000024836">
    <property type="component" value="Unassembled WGS sequence"/>
</dbReference>
<protein>
    <submittedName>
        <fullName evidence="5">Transcriptional regulator-like protein</fullName>
    </submittedName>
</protein>
<dbReference type="STRING" id="1461693.ATO10_11962"/>
<evidence type="ECO:0000256" key="1">
    <source>
        <dbReference type="ARBA" id="ARBA00023015"/>
    </source>
</evidence>
<dbReference type="GO" id="GO:0003677">
    <property type="term" value="F:DNA binding"/>
    <property type="evidence" value="ECO:0007669"/>
    <property type="project" value="UniProtKB-KW"/>
</dbReference>
<keyword evidence="6" id="KW-1185">Reference proteome</keyword>
<dbReference type="eggNOG" id="COG2186">
    <property type="taxonomic scope" value="Bacteria"/>
</dbReference>
<dbReference type="Pfam" id="PF07729">
    <property type="entry name" value="FCD"/>
    <property type="match status" value="1"/>
</dbReference>
<feature type="domain" description="GntR C-terminal" evidence="4">
    <location>
        <begin position="10"/>
        <end position="85"/>
    </location>
</feature>
<reference evidence="5 6" key="1">
    <citation type="submission" date="2013-04" db="EMBL/GenBank/DDBJ databases">
        <title>Shimia sp. 22II-S11-Z10 Genome Sequencing.</title>
        <authorList>
            <person name="Lai Q."/>
            <person name="Li G."/>
            <person name="Shao Z."/>
        </authorList>
    </citation>
    <scope>NUCLEOTIDE SEQUENCE [LARGE SCALE GENOMIC DNA]</scope>
    <source>
        <strain evidence="6">22II-S11-Z10</strain>
    </source>
</reference>
<evidence type="ECO:0000259" key="4">
    <source>
        <dbReference type="Pfam" id="PF07729"/>
    </source>
</evidence>
<dbReference type="Gene3D" id="1.20.120.530">
    <property type="entry name" value="GntR ligand-binding domain-like"/>
    <property type="match status" value="1"/>
</dbReference>
<keyword evidence="3" id="KW-0804">Transcription</keyword>
<gene>
    <name evidence="5" type="ORF">ATO10_11962</name>
</gene>
<sequence>MAHLNAVAVSNDTEFHQLIAEAAKNSALSLSVAPVGALLFSATVNLYSGVPQARHRLVQAHEAIMEAIIGHDPKTAEKWMARHIRDFRTGYEILGVDMHAPITLHPRALEVMQSS</sequence>
<evidence type="ECO:0000256" key="3">
    <source>
        <dbReference type="ARBA" id="ARBA00023163"/>
    </source>
</evidence>